<protein>
    <recommendedName>
        <fullName evidence="3">ABC transporter substrate-binding protein</fullName>
    </recommendedName>
</protein>
<comment type="caution">
    <text evidence="1">The sequence shown here is derived from an EMBL/GenBank/DDBJ whole genome shotgun (WGS) entry which is preliminary data.</text>
</comment>
<sequence>MTLTVLVVGCSSGGDAAPVSESSTRAADLANVTVPDAYTGLVLAPTGDPTFPFLGSDGKYHVAYDLQLANATPVPATLDKIDVVETGAAR</sequence>
<evidence type="ECO:0000313" key="1">
    <source>
        <dbReference type="EMBL" id="MFM1722983.1"/>
    </source>
</evidence>
<evidence type="ECO:0008006" key="3">
    <source>
        <dbReference type="Google" id="ProtNLM"/>
    </source>
</evidence>
<proteinExistence type="predicted"/>
<dbReference type="EMBL" id="JBDLNV010000002">
    <property type="protein sequence ID" value="MFM1722983.1"/>
    <property type="molecule type" value="Genomic_DNA"/>
</dbReference>
<organism evidence="1 2">
    <name type="scientific">Rhodococcus parequi</name>
    <dbReference type="NCBI Taxonomy" id="3137122"/>
    <lineage>
        <taxon>Bacteria</taxon>
        <taxon>Bacillati</taxon>
        <taxon>Actinomycetota</taxon>
        <taxon>Actinomycetes</taxon>
        <taxon>Mycobacteriales</taxon>
        <taxon>Nocardiaceae</taxon>
        <taxon>Rhodococcus</taxon>
    </lineage>
</organism>
<dbReference type="Proteomes" id="UP001629745">
    <property type="component" value="Unassembled WGS sequence"/>
</dbReference>
<accession>A0ABW9FD30</accession>
<dbReference type="RefSeq" id="WP_420163552.1">
    <property type="nucleotide sequence ID" value="NZ_JBDLNV010000002.1"/>
</dbReference>
<name>A0ABW9FD30_9NOCA</name>
<evidence type="ECO:0000313" key="2">
    <source>
        <dbReference type="Proteomes" id="UP001629745"/>
    </source>
</evidence>
<gene>
    <name evidence="1" type="ORF">ABEU20_001544</name>
</gene>
<keyword evidence="2" id="KW-1185">Reference proteome</keyword>
<reference evidence="1 2" key="1">
    <citation type="submission" date="2023-11" db="EMBL/GenBank/DDBJ databases">
        <authorList>
            <person name="Val-Calvo J."/>
            <person name="Scortti M."/>
            <person name="Vazquez-Boland J."/>
        </authorList>
    </citation>
    <scope>NUCLEOTIDE SEQUENCE [LARGE SCALE GENOMIC DNA]</scope>
    <source>
        <strain evidence="1 2">PAM 2766</strain>
    </source>
</reference>